<reference evidence="1" key="1">
    <citation type="submission" date="2020-08" db="EMBL/GenBank/DDBJ databases">
        <title>Multicomponent nature underlies the extraordinary mechanical properties of spider dragline silk.</title>
        <authorList>
            <person name="Kono N."/>
            <person name="Nakamura H."/>
            <person name="Mori M."/>
            <person name="Yoshida Y."/>
            <person name="Ohtoshi R."/>
            <person name="Malay A.D."/>
            <person name="Moran D.A.P."/>
            <person name="Tomita M."/>
            <person name="Numata K."/>
            <person name="Arakawa K."/>
        </authorList>
    </citation>
    <scope>NUCLEOTIDE SEQUENCE</scope>
</reference>
<evidence type="ECO:0000313" key="2">
    <source>
        <dbReference type="Proteomes" id="UP000887013"/>
    </source>
</evidence>
<gene>
    <name evidence="1" type="ORF">NPIL_263881</name>
</gene>
<dbReference type="EMBL" id="BMAW01093086">
    <property type="protein sequence ID" value="GFS58545.1"/>
    <property type="molecule type" value="Genomic_DNA"/>
</dbReference>
<keyword evidence="2" id="KW-1185">Reference proteome</keyword>
<feature type="non-terminal residue" evidence="1">
    <location>
        <position position="1"/>
    </location>
</feature>
<accession>A0A8X6ISM0</accession>
<comment type="caution">
    <text evidence="1">The sequence shown here is derived from an EMBL/GenBank/DDBJ whole genome shotgun (WGS) entry which is preliminary data.</text>
</comment>
<evidence type="ECO:0000313" key="1">
    <source>
        <dbReference type="EMBL" id="GFS58545.1"/>
    </source>
</evidence>
<organism evidence="1 2">
    <name type="scientific">Nephila pilipes</name>
    <name type="common">Giant wood spider</name>
    <name type="synonym">Nephila maculata</name>
    <dbReference type="NCBI Taxonomy" id="299642"/>
    <lineage>
        <taxon>Eukaryota</taxon>
        <taxon>Metazoa</taxon>
        <taxon>Ecdysozoa</taxon>
        <taxon>Arthropoda</taxon>
        <taxon>Chelicerata</taxon>
        <taxon>Arachnida</taxon>
        <taxon>Araneae</taxon>
        <taxon>Araneomorphae</taxon>
        <taxon>Entelegynae</taxon>
        <taxon>Araneoidea</taxon>
        <taxon>Nephilidae</taxon>
        <taxon>Nephila</taxon>
    </lineage>
</organism>
<sequence>GSTSRSVACAKWRFCCTTDPDENHESDSKVQKQLLIEH</sequence>
<dbReference type="Proteomes" id="UP000887013">
    <property type="component" value="Unassembled WGS sequence"/>
</dbReference>
<protein>
    <submittedName>
        <fullName evidence="1">Uncharacterized protein</fullName>
    </submittedName>
</protein>
<dbReference type="AlphaFoldDB" id="A0A8X6ISM0"/>
<proteinExistence type="predicted"/>
<name>A0A8X6ISM0_NEPPI</name>